<evidence type="ECO:0000256" key="1">
    <source>
        <dbReference type="SAM" id="Phobius"/>
    </source>
</evidence>
<evidence type="ECO:0000313" key="2">
    <source>
        <dbReference type="EMBL" id="KWT69094.1"/>
    </source>
</evidence>
<proteinExistence type="predicted"/>
<gene>
    <name evidence="2" type="ORF">APY04_1700</name>
</gene>
<dbReference type="OrthoDB" id="5354324at2"/>
<feature type="transmembrane region" description="Helical" evidence="1">
    <location>
        <begin position="6"/>
        <end position="23"/>
    </location>
</feature>
<evidence type="ECO:0000313" key="3">
    <source>
        <dbReference type="Proteomes" id="UP000059074"/>
    </source>
</evidence>
<dbReference type="InterPro" id="IPR011088">
    <property type="entry name" value="Phage_phiNM3_A0EWY4"/>
</dbReference>
<keyword evidence="1" id="KW-0472">Membrane</keyword>
<protein>
    <submittedName>
        <fullName evidence="2">Uncharacterized protein</fullName>
    </submittedName>
</protein>
<name>A0A109BHT3_HYPSL</name>
<keyword evidence="1" id="KW-0812">Transmembrane</keyword>
<organism evidence="2 3">
    <name type="scientific">Hyphomicrobium sulfonivorans</name>
    <dbReference type="NCBI Taxonomy" id="121290"/>
    <lineage>
        <taxon>Bacteria</taxon>
        <taxon>Pseudomonadati</taxon>
        <taxon>Pseudomonadota</taxon>
        <taxon>Alphaproteobacteria</taxon>
        <taxon>Hyphomicrobiales</taxon>
        <taxon>Hyphomicrobiaceae</taxon>
        <taxon>Hyphomicrobium</taxon>
    </lineage>
</organism>
<feature type="transmembrane region" description="Helical" evidence="1">
    <location>
        <begin position="30"/>
        <end position="46"/>
    </location>
</feature>
<feature type="transmembrane region" description="Helical" evidence="1">
    <location>
        <begin position="157"/>
        <end position="178"/>
    </location>
</feature>
<dbReference type="PATRIC" id="fig|121290.4.peg.238"/>
<keyword evidence="3" id="KW-1185">Reference proteome</keyword>
<dbReference type="Proteomes" id="UP000059074">
    <property type="component" value="Unassembled WGS sequence"/>
</dbReference>
<dbReference type="STRING" id="121290.APY04_1700"/>
<dbReference type="Pfam" id="PF07509">
    <property type="entry name" value="DUF1523"/>
    <property type="match status" value="1"/>
</dbReference>
<keyword evidence="1" id="KW-1133">Transmembrane helix</keyword>
<dbReference type="AlphaFoldDB" id="A0A109BHT3"/>
<reference evidence="2 3" key="1">
    <citation type="submission" date="2015-10" db="EMBL/GenBank/DDBJ databases">
        <title>Transcriptomic analysis of a linuron degrading triple-species bacterial consortium.</title>
        <authorList>
            <person name="Albers P."/>
        </authorList>
    </citation>
    <scope>NUCLEOTIDE SEQUENCE [LARGE SCALE GENOMIC DNA]</scope>
    <source>
        <strain evidence="2 3">WDL6</strain>
    </source>
</reference>
<comment type="caution">
    <text evidence="2">The sequence shown here is derived from an EMBL/GenBank/DDBJ whole genome shotgun (WGS) entry which is preliminary data.</text>
</comment>
<accession>A0A109BHT3</accession>
<dbReference type="RefSeq" id="WP_068461524.1">
    <property type="nucleotide sequence ID" value="NZ_LMTR01000049.1"/>
</dbReference>
<dbReference type="EMBL" id="LMTR01000049">
    <property type="protein sequence ID" value="KWT69094.1"/>
    <property type="molecule type" value="Genomic_DNA"/>
</dbReference>
<sequence>MLQAWLSIGFVVLIAVLLLAFIMWRRDNHVVAVAGLLVGVPLWFAWEYARPTWTTGIITGTEVRRSDPDARGTTTDVQYIYMRNRSDRGMEMTNEDSWWWLKRNSERIFNDAKTADTRQTEMTVMWNRWRSTLFSWYPNVIAIGPAGSWPFWSLRTIGFYGVSIVLWLTYFYGCFWLTRSRPPEE</sequence>